<dbReference type="PANTHER" id="PTHR43794:SF11">
    <property type="entry name" value="AMIDOHYDROLASE-RELATED DOMAIN-CONTAINING PROTEIN"/>
    <property type="match status" value="1"/>
</dbReference>
<dbReference type="SUPFAM" id="SSF51556">
    <property type="entry name" value="Metallo-dependent hydrolases"/>
    <property type="match status" value="1"/>
</dbReference>
<dbReference type="Gene3D" id="2.30.40.10">
    <property type="entry name" value="Urease, subunit C, domain 1"/>
    <property type="match status" value="1"/>
</dbReference>
<keyword evidence="2" id="KW-0378">Hydrolase</keyword>
<dbReference type="Pfam" id="PF01979">
    <property type="entry name" value="Amidohydro_1"/>
    <property type="match status" value="1"/>
</dbReference>
<feature type="domain" description="Amidohydrolase-related" evidence="4">
    <location>
        <begin position="62"/>
        <end position="427"/>
    </location>
</feature>
<dbReference type="SUPFAM" id="SSF51338">
    <property type="entry name" value="Composite domain of metallo-dependent hydrolases"/>
    <property type="match status" value="1"/>
</dbReference>
<evidence type="ECO:0000259" key="4">
    <source>
        <dbReference type="Pfam" id="PF01979"/>
    </source>
</evidence>
<comment type="caution">
    <text evidence="6">The sequence shown here is derived from an EMBL/GenBank/DDBJ whole genome shotgun (WGS) entry which is preliminary data.</text>
</comment>
<gene>
    <name evidence="6" type="ORF">AN963_25220</name>
</gene>
<dbReference type="Pfam" id="PF22039">
    <property type="entry name" value="HUTI_composite_bact"/>
    <property type="match status" value="1"/>
</dbReference>
<evidence type="ECO:0000256" key="1">
    <source>
        <dbReference type="ARBA" id="ARBA00022723"/>
    </source>
</evidence>
<dbReference type="CDD" id="cd01298">
    <property type="entry name" value="ATZ_TRZ_like"/>
    <property type="match status" value="1"/>
</dbReference>
<dbReference type="RefSeq" id="WP_055747262.1">
    <property type="nucleotide sequence ID" value="NZ_LJJB01000013.1"/>
</dbReference>
<evidence type="ECO:0000256" key="3">
    <source>
        <dbReference type="ARBA" id="ARBA00022833"/>
    </source>
</evidence>
<dbReference type="Proteomes" id="UP000051063">
    <property type="component" value="Unassembled WGS sequence"/>
</dbReference>
<protein>
    <submittedName>
        <fullName evidence="6">Amidohydrolase</fullName>
    </submittedName>
</protein>
<evidence type="ECO:0000313" key="6">
    <source>
        <dbReference type="EMBL" id="KQL44672.1"/>
    </source>
</evidence>
<dbReference type="EMBL" id="LJJB01000013">
    <property type="protein sequence ID" value="KQL44672.1"/>
    <property type="molecule type" value="Genomic_DNA"/>
</dbReference>
<dbReference type="InterPro" id="IPR011059">
    <property type="entry name" value="Metal-dep_hydrolase_composite"/>
</dbReference>
<evidence type="ECO:0000256" key="2">
    <source>
        <dbReference type="ARBA" id="ARBA00022801"/>
    </source>
</evidence>
<evidence type="ECO:0000259" key="5">
    <source>
        <dbReference type="Pfam" id="PF22039"/>
    </source>
</evidence>
<name>A0ABR5N2E5_BRECH</name>
<feature type="domain" description="Aminodeoxyfutalosine deaminase/Imidazolonepropionase-like composite" evidence="5">
    <location>
        <begin position="28"/>
        <end position="50"/>
    </location>
</feature>
<dbReference type="InterPro" id="IPR050287">
    <property type="entry name" value="MTA/SAH_deaminase"/>
</dbReference>
<proteinExistence type="predicted"/>
<keyword evidence="3" id="KW-0862">Zinc</keyword>
<evidence type="ECO:0000313" key="7">
    <source>
        <dbReference type="Proteomes" id="UP000051063"/>
    </source>
</evidence>
<dbReference type="PANTHER" id="PTHR43794">
    <property type="entry name" value="AMINOHYDROLASE SSNA-RELATED"/>
    <property type="match status" value="1"/>
</dbReference>
<sequence length="477" mass="52330">MDVKADLIIAHAFVLTMEGKGVGMVENGAVAVKGDRILDVGGTDEILATYQADRVIDGAGKLVMPGLIDAHIHSGISIFRGMAQDMSHWMQKGLWPFKKNTTEEESLAGSLVTIIEGIKAGTTTFCDYDYGMNRIVQHYAKVGARARVAETVNELPDDIGKNPVGELYPFDPALGQRKLTDNIRLFEEWHGQANGRITCLFGPQGPDMMSTELLLEVRALAEKYDTRIHMHVAQGDREIDQMVKRYGKRSIPYLDELGYLDSRLMAVHLTEATTEETQLVAKRGASMIYCAGSIGIIDGLVPPILDFLEAGGQAALGSDQAPGNNCNNMFNEMKFAAILNKVKRSDPRVFPAWLSLRLATIESAKAIGLEHEIGSLKKGKKADLIVLNLHDPGLCPVYTNPIRNIVPNLVYSARGSEVETVIIDGQIIMEDRKLLTVDEKAAIRGAQEAADRISQRSHDDIVAAHSDVYQMIEDGYL</sequence>
<organism evidence="6 7">
    <name type="scientific">Brevibacillus choshinensis</name>
    <dbReference type="NCBI Taxonomy" id="54911"/>
    <lineage>
        <taxon>Bacteria</taxon>
        <taxon>Bacillati</taxon>
        <taxon>Bacillota</taxon>
        <taxon>Bacilli</taxon>
        <taxon>Bacillales</taxon>
        <taxon>Paenibacillaceae</taxon>
        <taxon>Brevibacillus</taxon>
    </lineage>
</organism>
<dbReference type="InterPro" id="IPR054418">
    <property type="entry name" value="MQNX/HUTI_composite_N"/>
</dbReference>
<keyword evidence="1" id="KW-0479">Metal-binding</keyword>
<keyword evidence="7" id="KW-1185">Reference proteome</keyword>
<reference evidence="6 7" key="1">
    <citation type="submission" date="2015-09" db="EMBL/GenBank/DDBJ databases">
        <title>Genome sequencing project for genomic taxonomy and phylogenomics of Bacillus-like bacteria.</title>
        <authorList>
            <person name="Liu B."/>
            <person name="Wang J."/>
            <person name="Zhu Y."/>
            <person name="Liu G."/>
            <person name="Chen Q."/>
            <person name="Chen Z."/>
            <person name="Lan J."/>
            <person name="Che J."/>
            <person name="Ge C."/>
            <person name="Shi H."/>
            <person name="Pan Z."/>
            <person name="Liu X."/>
        </authorList>
    </citation>
    <scope>NUCLEOTIDE SEQUENCE [LARGE SCALE GENOMIC DNA]</scope>
    <source>
        <strain evidence="6 7">DSM 8552</strain>
    </source>
</reference>
<dbReference type="InterPro" id="IPR032466">
    <property type="entry name" value="Metal_Hydrolase"/>
</dbReference>
<accession>A0ABR5N2E5</accession>
<dbReference type="InterPro" id="IPR006680">
    <property type="entry name" value="Amidohydro-rel"/>
</dbReference>
<dbReference type="Gene3D" id="3.20.20.140">
    <property type="entry name" value="Metal-dependent hydrolases"/>
    <property type="match status" value="1"/>
</dbReference>